<evidence type="ECO:0000256" key="9">
    <source>
        <dbReference type="ARBA" id="ARBA00047944"/>
    </source>
</evidence>
<proteinExistence type="inferred from homology"/>
<gene>
    <name evidence="13" type="ORF">JYU14_04335</name>
</gene>
<sequence length="239" mass="26640">MPVERFYKPIAFSSGKIFNLEGSEYHHLKNVVRITAGEEVECINGKGELAQVEVDALTKTEGTLRVLSVTTEPRPRFECIIAQAIPRQSRLETVVEKSTELGMTQLWLFPGKRSGRKALSNQHQKRIELLAISAMKQCGRLWLPEIRSLPPLTEWEAPPYAAYYGDIEPDATPFQAAVGKTMPTEGILFFIGPEGGFDNEEIELLKAFAATGVKLHNNILRTDTAPLVALSLIQHWLLA</sequence>
<evidence type="ECO:0000256" key="6">
    <source>
        <dbReference type="ARBA" id="ARBA00022679"/>
    </source>
</evidence>
<dbReference type="NCBIfam" id="TIGR00046">
    <property type="entry name" value="RsmE family RNA methyltransferase"/>
    <property type="match status" value="1"/>
</dbReference>
<accession>A0ABS3ARC8</accession>
<keyword evidence="5 10" id="KW-0489">Methyltransferase</keyword>
<comment type="subcellular location">
    <subcellularLocation>
        <location evidence="1 10">Cytoplasm</location>
    </subcellularLocation>
</comment>
<dbReference type="EMBL" id="JAFITR010000102">
    <property type="protein sequence ID" value="MBN4067292.1"/>
    <property type="molecule type" value="Genomic_DNA"/>
</dbReference>
<dbReference type="SUPFAM" id="SSF75217">
    <property type="entry name" value="alpha/beta knot"/>
    <property type="match status" value="1"/>
</dbReference>
<dbReference type="EC" id="2.1.1.193" evidence="10"/>
<feature type="domain" description="Ribosomal RNA small subunit methyltransferase E methyltransferase" evidence="11">
    <location>
        <begin position="77"/>
        <end position="234"/>
    </location>
</feature>
<keyword evidence="7 10" id="KW-0949">S-adenosyl-L-methionine</keyword>
<keyword evidence="4 10" id="KW-0698">rRNA processing</keyword>
<dbReference type="SUPFAM" id="SSF88697">
    <property type="entry name" value="PUA domain-like"/>
    <property type="match status" value="1"/>
</dbReference>
<evidence type="ECO:0000256" key="2">
    <source>
        <dbReference type="ARBA" id="ARBA00005528"/>
    </source>
</evidence>
<dbReference type="Pfam" id="PF20260">
    <property type="entry name" value="PUA_4"/>
    <property type="match status" value="1"/>
</dbReference>
<dbReference type="CDD" id="cd18084">
    <property type="entry name" value="RsmE-like"/>
    <property type="match status" value="1"/>
</dbReference>
<evidence type="ECO:0000256" key="7">
    <source>
        <dbReference type="ARBA" id="ARBA00022691"/>
    </source>
</evidence>
<evidence type="ECO:0000256" key="1">
    <source>
        <dbReference type="ARBA" id="ARBA00004496"/>
    </source>
</evidence>
<comment type="similarity">
    <text evidence="2 10">Belongs to the RNA methyltransferase RsmE family.</text>
</comment>
<dbReference type="PANTHER" id="PTHR30027:SF3">
    <property type="entry name" value="16S RRNA (URACIL(1498)-N(3))-METHYLTRANSFERASE"/>
    <property type="match status" value="1"/>
</dbReference>
<evidence type="ECO:0000256" key="4">
    <source>
        <dbReference type="ARBA" id="ARBA00022552"/>
    </source>
</evidence>
<dbReference type="Gene3D" id="3.40.1280.10">
    <property type="match status" value="1"/>
</dbReference>
<evidence type="ECO:0000313" key="13">
    <source>
        <dbReference type="EMBL" id="MBN4067292.1"/>
    </source>
</evidence>
<evidence type="ECO:0000256" key="8">
    <source>
        <dbReference type="ARBA" id="ARBA00025699"/>
    </source>
</evidence>
<dbReference type="InterPro" id="IPR029028">
    <property type="entry name" value="Alpha/beta_knot_MTases"/>
</dbReference>
<evidence type="ECO:0000256" key="10">
    <source>
        <dbReference type="PIRNR" id="PIRNR015601"/>
    </source>
</evidence>
<keyword evidence="3 10" id="KW-0963">Cytoplasm</keyword>
<dbReference type="InterPro" id="IPR046887">
    <property type="entry name" value="RsmE_PUA-like"/>
</dbReference>
<protein>
    <recommendedName>
        <fullName evidence="10">Ribosomal RNA small subunit methyltransferase E</fullName>
        <ecNumber evidence="10">2.1.1.193</ecNumber>
    </recommendedName>
</protein>
<feature type="domain" description="Ribosomal RNA small subunit methyltransferase E PUA-like" evidence="12">
    <location>
        <begin position="20"/>
        <end position="66"/>
    </location>
</feature>
<dbReference type="Pfam" id="PF04452">
    <property type="entry name" value="Methyltrans_RNA"/>
    <property type="match status" value="1"/>
</dbReference>
<evidence type="ECO:0000259" key="11">
    <source>
        <dbReference type="Pfam" id="PF04452"/>
    </source>
</evidence>
<dbReference type="PANTHER" id="PTHR30027">
    <property type="entry name" value="RIBOSOMAL RNA SMALL SUBUNIT METHYLTRANSFERASE E"/>
    <property type="match status" value="1"/>
</dbReference>
<keyword evidence="14" id="KW-1185">Reference proteome</keyword>
<dbReference type="InterPro" id="IPR006700">
    <property type="entry name" value="RsmE"/>
</dbReference>
<keyword evidence="6 10" id="KW-0808">Transferase</keyword>
<reference evidence="13 14" key="1">
    <citation type="submission" date="2021-02" db="EMBL/GenBank/DDBJ databases">
        <title>Activity-based single-cell genomes from oceanic crustal fluid captures similar information to metagenomic and metatranscriptomic surveys with orders of magnitude less sampling.</title>
        <authorList>
            <person name="D'Angelo T.S."/>
            <person name="Orcutt B.N."/>
        </authorList>
    </citation>
    <scope>NUCLEOTIDE SEQUENCE [LARGE SCALE GENOMIC DNA]</scope>
    <source>
        <strain evidence="13">AH-315-G07</strain>
    </source>
</reference>
<dbReference type="Proteomes" id="UP000722121">
    <property type="component" value="Unassembled WGS sequence"/>
</dbReference>
<dbReference type="InterPro" id="IPR046886">
    <property type="entry name" value="RsmE_MTase_dom"/>
</dbReference>
<evidence type="ECO:0000259" key="12">
    <source>
        <dbReference type="Pfam" id="PF20260"/>
    </source>
</evidence>
<comment type="caution">
    <text evidence="13">The sequence shown here is derived from an EMBL/GenBank/DDBJ whole genome shotgun (WGS) entry which is preliminary data.</text>
</comment>
<dbReference type="PIRSF" id="PIRSF015601">
    <property type="entry name" value="MTase_slr0722"/>
    <property type="match status" value="1"/>
</dbReference>
<evidence type="ECO:0000313" key="14">
    <source>
        <dbReference type="Proteomes" id="UP000722121"/>
    </source>
</evidence>
<name>A0ABS3ARC8_9BACT</name>
<evidence type="ECO:0000256" key="3">
    <source>
        <dbReference type="ARBA" id="ARBA00022490"/>
    </source>
</evidence>
<comment type="function">
    <text evidence="8 10">Specifically methylates the N3 position of the uracil ring of uridine 1498 (m3U1498) in 16S rRNA. Acts on the fully assembled 30S ribosomal subunit.</text>
</comment>
<dbReference type="InterPro" id="IPR015947">
    <property type="entry name" value="PUA-like_sf"/>
</dbReference>
<evidence type="ECO:0000256" key="5">
    <source>
        <dbReference type="ARBA" id="ARBA00022603"/>
    </source>
</evidence>
<organism evidence="13 14">
    <name type="scientific">Simkania negevensis</name>
    <dbReference type="NCBI Taxonomy" id="83561"/>
    <lineage>
        <taxon>Bacteria</taxon>
        <taxon>Pseudomonadati</taxon>
        <taxon>Chlamydiota</taxon>
        <taxon>Chlamydiia</taxon>
        <taxon>Parachlamydiales</taxon>
        <taxon>Simkaniaceae</taxon>
        <taxon>Simkania</taxon>
    </lineage>
</organism>
<dbReference type="InterPro" id="IPR029026">
    <property type="entry name" value="tRNA_m1G_MTases_N"/>
</dbReference>
<comment type="catalytic activity">
    <reaction evidence="9 10">
        <text>uridine(1498) in 16S rRNA + S-adenosyl-L-methionine = N(3)-methyluridine(1498) in 16S rRNA + S-adenosyl-L-homocysteine + H(+)</text>
        <dbReference type="Rhea" id="RHEA:42920"/>
        <dbReference type="Rhea" id="RHEA-COMP:10283"/>
        <dbReference type="Rhea" id="RHEA-COMP:10284"/>
        <dbReference type="ChEBI" id="CHEBI:15378"/>
        <dbReference type="ChEBI" id="CHEBI:57856"/>
        <dbReference type="ChEBI" id="CHEBI:59789"/>
        <dbReference type="ChEBI" id="CHEBI:65315"/>
        <dbReference type="ChEBI" id="CHEBI:74502"/>
        <dbReference type="EC" id="2.1.1.193"/>
    </reaction>
</comment>